<dbReference type="InterPro" id="IPR014942">
    <property type="entry name" value="AbiEii"/>
</dbReference>
<accession>A0A1M5LH95</accession>
<dbReference type="RefSeq" id="WP_073068556.1">
    <property type="nucleotide sequence ID" value="NZ_FQUS01000042.1"/>
</dbReference>
<dbReference type="Pfam" id="PF08843">
    <property type="entry name" value="AbiEii"/>
    <property type="match status" value="1"/>
</dbReference>
<keyword evidence="1" id="KW-0808">Transferase</keyword>
<organism evidence="1 2">
    <name type="scientific">Fodinibius roseus</name>
    <dbReference type="NCBI Taxonomy" id="1194090"/>
    <lineage>
        <taxon>Bacteria</taxon>
        <taxon>Pseudomonadati</taxon>
        <taxon>Balneolota</taxon>
        <taxon>Balneolia</taxon>
        <taxon>Balneolales</taxon>
        <taxon>Balneolaceae</taxon>
        <taxon>Fodinibius</taxon>
    </lineage>
</organism>
<dbReference type="AlphaFoldDB" id="A0A1M5LH95"/>
<gene>
    <name evidence="1" type="ORF">SAMN05443144_1422</name>
</gene>
<protein>
    <submittedName>
        <fullName evidence="1">Predicted nucleotidyltransferase component of viral defense system</fullName>
    </submittedName>
</protein>
<dbReference type="OrthoDB" id="9808443at2"/>
<evidence type="ECO:0000313" key="1">
    <source>
        <dbReference type="EMBL" id="SHG64514.1"/>
    </source>
</evidence>
<dbReference type="STRING" id="1194090.SAMN05443144_1422"/>
<sequence>MDKPTQSTIDSVHQRLLNKARETGRPFNELLQYYAMEKFLLRMSKLPNAKDFVLKGALLLRATGITDIRPTRDIDVLKYGNSSIPKLEENIAECCKIDIKGDGLEFDPDSVKGEEIREQEAYDGVRIKVRGNLGNARITIQIDIGFGDVITPEPLWVEYPTILDNDKPRIQAYTLESAIAEKYQAMVSLDLANSRMKDFYDIYFLSENHPFEGRKLQKAIEETFNRRETDIPTQIPIALTPAFFDEETKVSQWKAFLGKISDDQVPEDPLKVVNRLKKFLWPVTEGLHQDESFKMSWTEEKQWE</sequence>
<reference evidence="1 2" key="1">
    <citation type="submission" date="2016-11" db="EMBL/GenBank/DDBJ databases">
        <authorList>
            <person name="Jaros S."/>
            <person name="Januszkiewicz K."/>
            <person name="Wedrychowicz H."/>
        </authorList>
    </citation>
    <scope>NUCLEOTIDE SEQUENCE [LARGE SCALE GENOMIC DNA]</scope>
    <source>
        <strain evidence="1 2">DSM 21986</strain>
    </source>
</reference>
<name>A0A1M5LH95_9BACT</name>
<dbReference type="Proteomes" id="UP000184041">
    <property type="component" value="Unassembled WGS sequence"/>
</dbReference>
<keyword evidence="2" id="KW-1185">Reference proteome</keyword>
<proteinExistence type="predicted"/>
<evidence type="ECO:0000313" key="2">
    <source>
        <dbReference type="Proteomes" id="UP000184041"/>
    </source>
</evidence>
<dbReference type="GO" id="GO:0016740">
    <property type="term" value="F:transferase activity"/>
    <property type="evidence" value="ECO:0007669"/>
    <property type="project" value="UniProtKB-KW"/>
</dbReference>
<dbReference type="EMBL" id="FQUS01000042">
    <property type="protein sequence ID" value="SHG64514.1"/>
    <property type="molecule type" value="Genomic_DNA"/>
</dbReference>